<name>A0A1B2MJE2_9ASCO</name>
<proteinExistence type="predicted"/>
<protein>
    <submittedName>
        <fullName evidence="1">RNA-polymerase subunit-like protein</fullName>
    </submittedName>
</protein>
<keyword evidence="1" id="KW-0614">Plasmid</keyword>
<accession>A0A1B2MJE2</accession>
<geneLocation type="plasmid" evidence="1">
    <name>unnamed</name>
</geneLocation>
<reference evidence="1" key="2">
    <citation type="submission" date="2017-11" db="EMBL/GenBank/DDBJ databases">
        <authorList>
            <person name="Han C.G."/>
        </authorList>
    </citation>
    <scope>NUCLEOTIDE SEQUENCE</scope>
    <source>
        <strain evidence="1">CBS 7435</strain>
        <plasmid evidence="1">unnamed</plasmid>
    </source>
</reference>
<dbReference type="AlphaFoldDB" id="A0A1B2MJE2"/>
<organism evidence="1">
    <name type="scientific">Komagataella phaffii</name>
    <dbReference type="NCBI Taxonomy" id="460519"/>
    <lineage>
        <taxon>Eukaryota</taxon>
        <taxon>Fungi</taxon>
        <taxon>Dikarya</taxon>
        <taxon>Ascomycota</taxon>
        <taxon>Saccharomycotina</taxon>
        <taxon>Pichiomycetes</taxon>
        <taxon>Pichiales</taxon>
        <taxon>Pichiaceae</taxon>
        <taxon>Komagataella</taxon>
    </lineage>
</organism>
<evidence type="ECO:0000313" key="1">
    <source>
        <dbReference type="EMBL" id="AVX51672.1"/>
    </source>
</evidence>
<dbReference type="EMBL" id="MG491503">
    <property type="protein sequence ID" value="AVX51672.1"/>
    <property type="molecule type" value="Genomic_DNA"/>
</dbReference>
<reference evidence="1" key="1">
    <citation type="journal article" date="2016" name="J. Biotechnol.">
        <title>Refined Pichia pastoris reference genome sequence.</title>
        <authorList>
            <person name="Sturmberger L."/>
            <person name="Chappell T."/>
            <person name="Geier M."/>
            <person name="Krainer F."/>
            <person name="Day K.J."/>
            <person name="Vide U."/>
            <person name="Trstenjak S."/>
            <person name="Schiefer A."/>
            <person name="Richardson T."/>
            <person name="Soriaga L."/>
            <person name="Darnhofer B."/>
            <person name="Birner-Gruenberger R."/>
            <person name="Glick B.S."/>
            <person name="Tolstorukov I."/>
            <person name="Cregg J."/>
            <person name="Madden K."/>
            <person name="Glieder A."/>
        </authorList>
    </citation>
    <scope>NUCLEOTIDE SEQUENCE</scope>
    <source>
        <strain evidence="1">CBS 7435</strain>
        <plasmid evidence="1">unnamed</plasmid>
    </source>
</reference>
<sequence length="130" mass="15064">MNQDILDNLEYFSEVTQKTLSAFHVSGTDVTLVEEMEEIKRFVTNAKTKKVLTIQYEGKKFKRIFTDGSFDIVEESRIMEPAYYTSKGYTLIEKALSQKMSPVACIKGNNKIEKIPFKEIEKPSEKIFFM</sequence>